<accession>W1PP07</accession>
<dbReference type="InterPro" id="IPR045478">
    <property type="entry name" value="Exportin-5_C"/>
</dbReference>
<dbReference type="PANTHER" id="PTHR11223:SF3">
    <property type="entry name" value="EXPORTIN-5"/>
    <property type="match status" value="1"/>
</dbReference>
<evidence type="ECO:0000256" key="1">
    <source>
        <dbReference type="SAM" id="MobiDB-lite"/>
    </source>
</evidence>
<reference evidence="5" key="1">
    <citation type="journal article" date="2013" name="Science">
        <title>The Amborella genome and the evolution of flowering plants.</title>
        <authorList>
            <consortium name="Amborella Genome Project"/>
        </authorList>
    </citation>
    <scope>NUCLEOTIDE SEQUENCE [LARGE SCALE GENOMIC DNA]</scope>
</reference>
<dbReference type="PANTHER" id="PTHR11223">
    <property type="entry name" value="EXPORTIN 1/5"/>
    <property type="match status" value="1"/>
</dbReference>
<dbReference type="EMBL" id="KI392980">
    <property type="protein sequence ID" value="ERN09544.1"/>
    <property type="molecule type" value="Genomic_DNA"/>
</dbReference>
<dbReference type="AlphaFoldDB" id="W1PP07"/>
<dbReference type="eggNOG" id="KOG2020">
    <property type="taxonomic scope" value="Eukaryota"/>
</dbReference>
<proteinExistence type="predicted"/>
<evidence type="ECO:0000313" key="5">
    <source>
        <dbReference type="Proteomes" id="UP000017836"/>
    </source>
</evidence>
<dbReference type="FunFam" id="1.25.10.10:FF:000375">
    <property type="entry name" value="Predicted protein"/>
    <property type="match status" value="1"/>
</dbReference>
<dbReference type="Gramene" id="ERN09544">
    <property type="protein sequence ID" value="ERN09544"/>
    <property type="gene ID" value="AMTR_s00029p00148220"/>
</dbReference>
<dbReference type="SUPFAM" id="SSF48371">
    <property type="entry name" value="ARM repeat"/>
    <property type="match status" value="1"/>
</dbReference>
<dbReference type="GO" id="GO:0005634">
    <property type="term" value="C:nucleus"/>
    <property type="evidence" value="ECO:0000318"/>
    <property type="project" value="GO_Central"/>
</dbReference>
<feature type="region of interest" description="Disordered" evidence="1">
    <location>
        <begin position="788"/>
        <end position="809"/>
    </location>
</feature>
<dbReference type="Pfam" id="PF08389">
    <property type="entry name" value="Xpo1"/>
    <property type="match status" value="1"/>
</dbReference>
<dbReference type="GO" id="GO:0005737">
    <property type="term" value="C:cytoplasm"/>
    <property type="evidence" value="ECO:0000318"/>
    <property type="project" value="GO_Central"/>
</dbReference>
<dbReference type="Pfam" id="PF19273">
    <property type="entry name" value="Exportin-5"/>
    <property type="match status" value="1"/>
</dbReference>
<dbReference type="GO" id="GO:0005049">
    <property type="term" value="F:nuclear export signal receptor activity"/>
    <property type="evidence" value="ECO:0000318"/>
    <property type="project" value="GO_Central"/>
</dbReference>
<protein>
    <submittedName>
        <fullName evidence="4">Uncharacterized protein</fullName>
    </submittedName>
</protein>
<organism evidence="4 5">
    <name type="scientific">Amborella trichopoda</name>
    <dbReference type="NCBI Taxonomy" id="13333"/>
    <lineage>
        <taxon>Eukaryota</taxon>
        <taxon>Viridiplantae</taxon>
        <taxon>Streptophyta</taxon>
        <taxon>Embryophyta</taxon>
        <taxon>Tracheophyta</taxon>
        <taxon>Spermatophyta</taxon>
        <taxon>Magnoliopsida</taxon>
        <taxon>Amborellales</taxon>
        <taxon>Amborellaceae</taxon>
        <taxon>Amborella</taxon>
    </lineage>
</organism>
<dbReference type="Gene3D" id="1.25.10.10">
    <property type="entry name" value="Leucine-rich Repeat Variant"/>
    <property type="match status" value="1"/>
</dbReference>
<dbReference type="InterPro" id="IPR016024">
    <property type="entry name" value="ARM-type_fold"/>
</dbReference>
<evidence type="ECO:0000259" key="3">
    <source>
        <dbReference type="Pfam" id="PF19273"/>
    </source>
</evidence>
<dbReference type="InterPro" id="IPR013598">
    <property type="entry name" value="Exportin-1/Importin-b-like"/>
</dbReference>
<feature type="domain" description="Exportin-5 C-terminal" evidence="3">
    <location>
        <begin position="285"/>
        <end position="1146"/>
    </location>
</feature>
<sequence length="1181" mass="130532">MATYEIAQMKAGDVRNLASTSFNLVRKEWVSEIRLHGFKMLQHLVRLRWEELTTDERRNFASLTVNLISEMASPQEQWALKSQTAALIAEVVRREDFSLWQELLPSLLGTCNKGPIEAELIAMLLRWLPEDITVHNEDLEADRRRLLLRGLSQSLSDILPLLYSLLEKHFGAAVSEVQRGQLDVARMHAAAVTAALNAVNAYAEWAPVCDLAKSGLINACGFLLSSVEFRLHACEFFKIVSPRKKPPDASASEFEFPMRNIYQLLMSASKDFLCRSDSQPCSIDENEFEFAECICESMSSIGCNNLYCIAGDSSVLSLYLEQMLGYFRHFKLALHCHSLLFWLGFVRESVSKPKASVQISGDSAGSSFGHSDKENKGPLISIGDDCCSAILDVSFQRLLKKNVPATTSGGVLELWDHEFESKESFSRYRSRILELVRILASYKPVVAAVKISERIGLVFKSYSLTSLPSQDLNEMEGTQLALETVVSGIFDGSTESGTGCSPEDQVMLHSIMEELLRNLISLKWTDPAYVEILGRHLDALGPYLKCFPEAAGEVVKKIFELIMTLPVASKDPSTAGFRRARLQVCTSFLRIAKAADKSLLSLMKSIADTMAYLQGEGSLHRGEHNLLGEAFLVIASAAGSQQQQEALAWLLEPFSKQWTQLDWQNLYLADPMGIVRLCSDSDLMWSIYHSVAFFERALKRSGQGGSRRSTPIQQNNSSTSSESNSVHPIAPHISWMLPPLLRLLRCVHPLWSQSIVQCLPGQLRSAMNISQAEQVSLVGDVLSKSAKEVPPLSDGAQNPSDANKAGHTLEPNESDIRTWLKGIRESGYNVIGLSASIGDYFFRCLESQSVAIALMEHIECMEFRHIRQLIHSTLIPLIKSCPVDLWAEWLEKLLPPLFRHCQQALCCSWSNLVHEGRAKVPDICRNHSEMDLRLEVLEEKLLRDLTREICVLLSVLASPPLNKGLPSLDQPGSTNRMELSSLDEADAIVSNSLFGFALKHKDLAVPALQISIDTLSRPDGEAVSKVLVFCGATVILAALSTNNAELREFVARDLFAAVIQGLTLESNVNNSGELVSLCREIFVHLADRNPGPKQVLLSLPSITSNDLLAFEDALAKTSSPKEQRQHMKSLLLLAAGNNLKALSSQKNINVITNVSPKLRNPAPNVNAGVVDGDVIGLAAIT</sequence>
<evidence type="ECO:0000259" key="2">
    <source>
        <dbReference type="Pfam" id="PF08389"/>
    </source>
</evidence>
<feature type="compositionally biased region" description="Low complexity" evidence="1">
    <location>
        <begin position="715"/>
        <end position="725"/>
    </location>
</feature>
<keyword evidence="5" id="KW-1185">Reference proteome</keyword>
<feature type="region of interest" description="Disordered" evidence="1">
    <location>
        <begin position="702"/>
        <end position="725"/>
    </location>
</feature>
<dbReference type="GO" id="GO:0003723">
    <property type="term" value="F:RNA binding"/>
    <property type="evidence" value="ECO:0000318"/>
    <property type="project" value="GO_Central"/>
</dbReference>
<dbReference type="OMA" id="IAKRSWG"/>
<dbReference type="GO" id="GO:0006611">
    <property type="term" value="P:protein export from nucleus"/>
    <property type="evidence" value="ECO:0007669"/>
    <property type="project" value="InterPro"/>
</dbReference>
<dbReference type="InterPro" id="IPR011989">
    <property type="entry name" value="ARM-like"/>
</dbReference>
<gene>
    <name evidence="4" type="ORF">AMTR_s00029p00148220</name>
</gene>
<dbReference type="HOGENOM" id="CLU_004265_0_0_1"/>
<feature type="domain" description="Exportin-1/Importin-beta-like" evidence="2">
    <location>
        <begin position="78"/>
        <end position="236"/>
    </location>
</feature>
<evidence type="ECO:0000313" key="4">
    <source>
        <dbReference type="EMBL" id="ERN09544.1"/>
    </source>
</evidence>
<dbReference type="STRING" id="13333.W1PP07"/>
<dbReference type="InterPro" id="IPR045065">
    <property type="entry name" value="XPO1/5"/>
</dbReference>
<dbReference type="Proteomes" id="UP000017836">
    <property type="component" value="Unassembled WGS sequence"/>
</dbReference>
<dbReference type="GO" id="GO:0006405">
    <property type="term" value="P:RNA export from nucleus"/>
    <property type="evidence" value="ECO:0000318"/>
    <property type="project" value="GO_Central"/>
</dbReference>
<name>W1PP07_AMBTC</name>